<keyword evidence="1" id="KW-0712">Selenocysteine</keyword>
<reference evidence="3 4" key="1">
    <citation type="submission" date="2018-09" db="EMBL/GenBank/DDBJ databases">
        <title>Genomic Encyclopedia of Archaeal and Bacterial Type Strains, Phase II (KMG-II): from individual species to whole genera.</title>
        <authorList>
            <person name="Goeker M."/>
        </authorList>
    </citation>
    <scope>NUCLEOTIDE SEQUENCE [LARGE SCALE GENOMIC DNA]</scope>
    <source>
        <strain evidence="3 4">DSM 17008</strain>
    </source>
</reference>
<sequence>MIKKTEQVVQEKWVPSFQFEEHHDRPFTALKKPVSESKGVLISTGGFYPRGAAPFQDNYGLGDPSYREIAIQEDPHDLSISHQHYDHTNAKADPNVGFPIERLQEMTANKKIGVLAAFHYSFMGYVPIAHTLKTMVLPGLIRRLKQEEVDFAVLSPS</sequence>
<dbReference type="AlphaFoldDB" id="A0A419V8I1"/>
<keyword evidence="2" id="KW-0560">Oxidoreductase</keyword>
<dbReference type="InterPro" id="IPR010187">
    <property type="entry name" value="Various_sel_PB"/>
</dbReference>
<keyword evidence="4" id="KW-1185">Reference proteome</keyword>
<protein>
    <submittedName>
        <fullName evidence="3">Glycine/sarcosine/betaine reductase selenoprotein B</fullName>
    </submittedName>
</protein>
<evidence type="ECO:0000313" key="4">
    <source>
        <dbReference type="Proteomes" id="UP000285120"/>
    </source>
</evidence>
<evidence type="ECO:0000313" key="3">
    <source>
        <dbReference type="EMBL" id="RKD76263.1"/>
    </source>
</evidence>
<dbReference type="EMBL" id="RAPK01000006">
    <property type="protein sequence ID" value="RKD76263.1"/>
    <property type="molecule type" value="Genomic_DNA"/>
</dbReference>
<dbReference type="Proteomes" id="UP000285120">
    <property type="component" value="Unassembled WGS sequence"/>
</dbReference>
<name>A0A419V8I1_9BACL</name>
<organism evidence="3 4">
    <name type="scientific">Sinobaca qinghaiensis</name>
    <dbReference type="NCBI Taxonomy" id="342944"/>
    <lineage>
        <taxon>Bacteria</taxon>
        <taxon>Bacillati</taxon>
        <taxon>Bacillota</taxon>
        <taxon>Bacilli</taxon>
        <taxon>Bacillales</taxon>
        <taxon>Sporolactobacillaceae</taxon>
        <taxon>Sinobaca</taxon>
    </lineage>
</organism>
<accession>A0A419V8I1</accession>
<evidence type="ECO:0000256" key="2">
    <source>
        <dbReference type="ARBA" id="ARBA00023002"/>
    </source>
</evidence>
<dbReference type="RefSeq" id="WP_120191675.1">
    <property type="nucleotide sequence ID" value="NZ_RAPK01000006.1"/>
</dbReference>
<dbReference type="GO" id="GO:0050485">
    <property type="term" value="F:oxidoreductase activity, acting on X-H and Y-H to form an X-Y bond, with a disulfide as acceptor"/>
    <property type="evidence" value="ECO:0007669"/>
    <property type="project" value="InterPro"/>
</dbReference>
<gene>
    <name evidence="3" type="ORF">ATL39_0478</name>
</gene>
<comment type="caution">
    <text evidence="3">The sequence shown here is derived from an EMBL/GenBank/DDBJ whole genome shotgun (WGS) entry which is preliminary data.</text>
</comment>
<dbReference type="Pfam" id="PF07355">
    <property type="entry name" value="GRDB"/>
    <property type="match status" value="1"/>
</dbReference>
<proteinExistence type="predicted"/>
<evidence type="ECO:0000256" key="1">
    <source>
        <dbReference type="ARBA" id="ARBA00022933"/>
    </source>
</evidence>
<dbReference type="OrthoDB" id="1550957at2"/>